<feature type="region of interest" description="Disordered" evidence="1">
    <location>
        <begin position="442"/>
        <end position="599"/>
    </location>
</feature>
<protein>
    <submittedName>
        <fullName evidence="3">Uncharacterized protein</fullName>
    </submittedName>
</protein>
<dbReference type="Proteomes" id="UP001445076">
    <property type="component" value="Unassembled WGS sequence"/>
</dbReference>
<feature type="compositionally biased region" description="Polar residues" evidence="1">
    <location>
        <begin position="129"/>
        <end position="143"/>
    </location>
</feature>
<evidence type="ECO:0000313" key="3">
    <source>
        <dbReference type="EMBL" id="KAK8725231.1"/>
    </source>
</evidence>
<dbReference type="EMBL" id="JARKIK010000083">
    <property type="protein sequence ID" value="KAK8725231.1"/>
    <property type="molecule type" value="Genomic_DNA"/>
</dbReference>
<dbReference type="AlphaFoldDB" id="A0AAW0W7C2"/>
<feature type="compositionally biased region" description="Low complexity" evidence="1">
    <location>
        <begin position="405"/>
        <end position="422"/>
    </location>
</feature>
<feature type="compositionally biased region" description="Basic and acidic residues" evidence="1">
    <location>
        <begin position="159"/>
        <end position="177"/>
    </location>
</feature>
<feature type="compositionally biased region" description="Basic and acidic residues" evidence="1">
    <location>
        <begin position="376"/>
        <end position="388"/>
    </location>
</feature>
<accession>A0AAW0W7C2</accession>
<feature type="transmembrane region" description="Helical" evidence="2">
    <location>
        <begin position="35"/>
        <end position="62"/>
    </location>
</feature>
<organism evidence="3 4">
    <name type="scientific">Cherax quadricarinatus</name>
    <name type="common">Australian red claw crayfish</name>
    <dbReference type="NCBI Taxonomy" id="27406"/>
    <lineage>
        <taxon>Eukaryota</taxon>
        <taxon>Metazoa</taxon>
        <taxon>Ecdysozoa</taxon>
        <taxon>Arthropoda</taxon>
        <taxon>Crustacea</taxon>
        <taxon>Multicrustacea</taxon>
        <taxon>Malacostraca</taxon>
        <taxon>Eumalacostraca</taxon>
        <taxon>Eucarida</taxon>
        <taxon>Decapoda</taxon>
        <taxon>Pleocyemata</taxon>
        <taxon>Astacidea</taxon>
        <taxon>Parastacoidea</taxon>
        <taxon>Parastacidae</taxon>
        <taxon>Cherax</taxon>
    </lineage>
</organism>
<keyword evidence="2" id="KW-0812">Transmembrane</keyword>
<feature type="region of interest" description="Disordered" evidence="1">
    <location>
        <begin position="366"/>
        <end position="425"/>
    </location>
</feature>
<feature type="compositionally biased region" description="Acidic residues" evidence="1">
    <location>
        <begin position="185"/>
        <end position="197"/>
    </location>
</feature>
<name>A0AAW0W7C2_CHEQU</name>
<feature type="region of interest" description="Disordered" evidence="1">
    <location>
        <begin position="94"/>
        <end position="214"/>
    </location>
</feature>
<reference evidence="3 4" key="1">
    <citation type="journal article" date="2024" name="BMC Genomics">
        <title>Genome assembly of redclaw crayfish (Cherax quadricarinatus) provides insights into its immune adaptation and hypoxia tolerance.</title>
        <authorList>
            <person name="Liu Z."/>
            <person name="Zheng J."/>
            <person name="Li H."/>
            <person name="Fang K."/>
            <person name="Wang S."/>
            <person name="He J."/>
            <person name="Zhou D."/>
            <person name="Weng S."/>
            <person name="Chi M."/>
            <person name="Gu Z."/>
            <person name="He J."/>
            <person name="Li F."/>
            <person name="Wang M."/>
        </authorList>
    </citation>
    <scope>NUCLEOTIDE SEQUENCE [LARGE SCALE GENOMIC DNA]</scope>
    <source>
        <strain evidence="3">ZL_2023a</strain>
    </source>
</reference>
<evidence type="ECO:0000256" key="1">
    <source>
        <dbReference type="SAM" id="MobiDB-lite"/>
    </source>
</evidence>
<feature type="compositionally biased region" description="Low complexity" evidence="1">
    <location>
        <begin position="528"/>
        <end position="564"/>
    </location>
</feature>
<proteinExistence type="predicted"/>
<evidence type="ECO:0000256" key="2">
    <source>
        <dbReference type="SAM" id="Phobius"/>
    </source>
</evidence>
<sequence>MSKVDDMEMAVILDQVVKIKAEEYLQSPSATPDGVLVYGIIGTVVGVVMLLVFLSWLIIFLYKRSNKREELHPDSEQAPSPRSQLSANAYSGHVNLAFSSSPGDEKQMEAEPLPSTSHDLDLDLGPASLTGSHDSLISKTKQGPSLGPSKARSRRRLQHNQEKVGVQEKDSKEDGGHSRVPTPMEDYDTTEDEDEMTDGPKRRPKSSIPWRRAGRHVGQAITEEPVYSSPNPVSIQYNPSHSTYSKYDTTHSELTSSDVHYDPTHQLMANTLHSANMFTHKDQGSVFLPPPLLPPPKGFGKVHDSPFIPGTSLPRFLPPPRLHKLVPNIPGQGMPSQIEAYNYDPEAPPIPPRNYTREEAGLPLVKHGVMSPPRPHMKDAQVEAHVESETPGPTTSAEERTRRPSASSSQLSDSASSEGSSAPHIGRLRRRFHDLLDDAFSLLNGQRPGDKVTPLTTPSPARKGRSRSAAMQYRGVEVSEGEGGRPRSATAVHTSPPAWRDSQVVSVVPLEDGRSPKSAWGDGIGRISARPGSARPASARPSSARPGSARPNSARPGSGRSARSITPVNHPPSPDRPDGGAEEPLDPETGLRSTDPAVPLIRAIKEELRRFKSSISTESSTA</sequence>
<keyword evidence="4" id="KW-1185">Reference proteome</keyword>
<gene>
    <name evidence="3" type="ORF">OTU49_010765</name>
</gene>
<keyword evidence="2" id="KW-1133">Transmembrane helix</keyword>
<keyword evidence="2" id="KW-0472">Membrane</keyword>
<comment type="caution">
    <text evidence="3">The sequence shown here is derived from an EMBL/GenBank/DDBJ whole genome shotgun (WGS) entry which is preliminary data.</text>
</comment>
<evidence type="ECO:0000313" key="4">
    <source>
        <dbReference type="Proteomes" id="UP001445076"/>
    </source>
</evidence>